<feature type="region of interest" description="Disordered" evidence="5">
    <location>
        <begin position="595"/>
        <end position="628"/>
    </location>
</feature>
<dbReference type="GO" id="GO:0046872">
    <property type="term" value="F:metal ion binding"/>
    <property type="evidence" value="ECO:0007669"/>
    <property type="project" value="UniProtKB-KW"/>
</dbReference>
<evidence type="ECO:0000313" key="8">
    <source>
        <dbReference type="Proteomes" id="UP000694680"/>
    </source>
</evidence>
<reference evidence="7" key="1">
    <citation type="submission" date="2020-06" db="EMBL/GenBank/DDBJ databases">
        <authorList>
            <consortium name="Wellcome Sanger Institute Data Sharing"/>
        </authorList>
    </citation>
    <scope>NUCLEOTIDE SEQUENCE [LARGE SCALE GENOMIC DNA]</scope>
</reference>
<dbReference type="AlphaFoldDB" id="A0A8C5I351"/>
<proteinExistence type="predicted"/>
<feature type="region of interest" description="Disordered" evidence="5">
    <location>
        <begin position="306"/>
        <end position="329"/>
    </location>
</feature>
<dbReference type="Ensembl" id="ENSGWIT00000057896.1">
    <property type="protein sequence ID" value="ENSGWIP00000053693.1"/>
    <property type="gene ID" value="ENSGWIG00000025782.1"/>
</dbReference>
<keyword evidence="8" id="KW-1185">Reference proteome</keyword>
<protein>
    <submittedName>
        <fullName evidence="7">Xin actin-binding repeat-containing protein 1-like</fullName>
    </submittedName>
</protein>
<dbReference type="Pfam" id="PF00412">
    <property type="entry name" value="LIM"/>
    <property type="match status" value="1"/>
</dbReference>
<evidence type="ECO:0000256" key="4">
    <source>
        <dbReference type="PROSITE-ProRule" id="PRU00125"/>
    </source>
</evidence>
<feature type="region of interest" description="Disordered" evidence="5">
    <location>
        <begin position="396"/>
        <end position="427"/>
    </location>
</feature>
<dbReference type="PANTHER" id="PTHR24206">
    <property type="entry name" value="OS06G0237300 PROTEIN"/>
    <property type="match status" value="1"/>
</dbReference>
<feature type="compositionally biased region" description="Polar residues" evidence="5">
    <location>
        <begin position="595"/>
        <end position="613"/>
    </location>
</feature>
<reference evidence="7" key="3">
    <citation type="submission" date="2025-09" db="UniProtKB">
        <authorList>
            <consortium name="Ensembl"/>
        </authorList>
    </citation>
    <scope>IDENTIFICATION</scope>
</reference>
<sequence length="888" mass="100208">MSRGTETDKRLKANYPLMMEGIKNMGCTQSLGNSPLSCDKAVWTDSGLRDKTKSVSQLVARYQTTVKASTFVQSPSVDHDKGKQGRVLEKVTQSPPEKKENDLDSFLRTNKEKERSRTKETMIRSKSMSSLPSSPQAIGALRAMFESKASTQDGSKPNTRAANHTSQHVVNVSVKNIVTKEVQKTPERKQTNRDVNNENQTAAKEDQVKQNVTQSPPERKENDLDSFMRTNKEKERSRIKETMIRSKSMSSLPSSPQAIGALRAMFESKASTQDGSKPSTRAANHTSQHVVNVSVKNIVTKEVQKTPERKQTNRDVNNENQTAAKEDQVKQNVINQTQFERRKTIGGIDFQMIATTQADEKRRSIADFRESSFIQTKEALSVSVKAMSALYLSKVAPQEKEQDSSGEHGKRGKPAKMTEGSTSQRQDGLPLAKEDISGVHPQQAMPFSRELLHQQRQKCELRRLLKHTHPELKKLEDVVDEELAEVLSLEVETPAETEYEGGVFSRCLKFESCGLDDKVSPYSPKMYLLQGKVEGCNIKRKSAVFQGPDEKSGTESAKEIAVDEKCLGYSSCLVKENEEEMLQIDVQRTRMIFENQSTKQLSPNQGNTIAGQDSSRESEPKSHPKQKQVELCSNKNLNKKFETTYLTHDQPDKQVSCTLDCGTENCVSRSEDEFIDEKEEFASIPDLAECVGSIKLHPDFSRNNPFVSKNIDSDICFVHKSKSETTATNCVAGEEKISANVKTRTHLFESMPFEKIRHQNQDEIEMMVENIKETLEFLYHVDAIHSSGSIIEFQPTYGEMCSACLKPVYQMEKIMANKCTFHKTCFCCKLCKKKLSMYSYAPINGEFYCIFHYQQLFKTKGNYEEGFGHSPHKNRWIMSGCINDETDA</sequence>
<dbReference type="SUPFAM" id="SSF57716">
    <property type="entry name" value="Glucocorticoid receptor-like (DNA-binding domain)"/>
    <property type="match status" value="2"/>
</dbReference>
<evidence type="ECO:0000313" key="7">
    <source>
        <dbReference type="Ensembl" id="ENSGWIP00000053693.1"/>
    </source>
</evidence>
<feature type="compositionally biased region" description="Basic and acidic residues" evidence="5">
    <location>
        <begin position="306"/>
        <end position="317"/>
    </location>
</feature>
<evidence type="ECO:0000256" key="1">
    <source>
        <dbReference type="ARBA" id="ARBA00022723"/>
    </source>
</evidence>
<keyword evidence="3 4" id="KW-0440">LIM domain</keyword>
<feature type="compositionally biased region" description="Low complexity" evidence="5">
    <location>
        <begin position="125"/>
        <end position="134"/>
    </location>
</feature>
<feature type="domain" description="LIM zinc-binding" evidence="6">
    <location>
        <begin position="799"/>
        <end position="859"/>
    </location>
</feature>
<dbReference type="PROSITE" id="PS50023">
    <property type="entry name" value="LIM_DOMAIN_2"/>
    <property type="match status" value="1"/>
</dbReference>
<name>A0A8C5I351_GOUWI</name>
<dbReference type="SMART" id="SM00132">
    <property type="entry name" value="LIM"/>
    <property type="match status" value="1"/>
</dbReference>
<gene>
    <name evidence="7" type="primary">LOC114482160</name>
</gene>
<dbReference type="Gene3D" id="2.10.110.10">
    <property type="entry name" value="Cysteine Rich Protein"/>
    <property type="match status" value="1"/>
</dbReference>
<evidence type="ECO:0000256" key="3">
    <source>
        <dbReference type="ARBA" id="ARBA00023038"/>
    </source>
</evidence>
<feature type="compositionally biased region" description="Basic and acidic residues" evidence="5">
    <location>
        <begin position="397"/>
        <end position="409"/>
    </location>
</feature>
<feature type="compositionally biased region" description="Basic and acidic residues" evidence="5">
    <location>
        <begin position="77"/>
        <end position="89"/>
    </location>
</feature>
<dbReference type="RefSeq" id="XP_028333080.1">
    <property type="nucleotide sequence ID" value="XM_028477279.1"/>
</dbReference>
<keyword evidence="2 4" id="KW-0862">Zinc</keyword>
<feature type="region of interest" description="Disordered" evidence="5">
    <location>
        <begin position="180"/>
        <end position="237"/>
    </location>
</feature>
<dbReference type="Proteomes" id="UP000694680">
    <property type="component" value="Chromosome 20"/>
</dbReference>
<reference evidence="7" key="2">
    <citation type="submission" date="2025-08" db="UniProtKB">
        <authorList>
            <consortium name="Ensembl"/>
        </authorList>
    </citation>
    <scope>IDENTIFICATION</scope>
</reference>
<evidence type="ECO:0000259" key="6">
    <source>
        <dbReference type="PROSITE" id="PS50023"/>
    </source>
</evidence>
<keyword evidence="1 4" id="KW-0479">Metal-binding</keyword>
<feature type="compositionally biased region" description="Basic and acidic residues" evidence="5">
    <location>
        <begin position="109"/>
        <end position="123"/>
    </location>
</feature>
<feature type="compositionally biased region" description="Basic and acidic residues" evidence="5">
    <location>
        <begin position="181"/>
        <end position="196"/>
    </location>
</feature>
<evidence type="ECO:0000256" key="5">
    <source>
        <dbReference type="SAM" id="MobiDB-lite"/>
    </source>
</evidence>
<evidence type="ECO:0000256" key="2">
    <source>
        <dbReference type="ARBA" id="ARBA00022833"/>
    </source>
</evidence>
<dbReference type="PROSITE" id="PS00478">
    <property type="entry name" value="LIM_DOMAIN_1"/>
    <property type="match status" value="1"/>
</dbReference>
<dbReference type="InterPro" id="IPR001781">
    <property type="entry name" value="Znf_LIM"/>
</dbReference>
<dbReference type="GeneID" id="114482160"/>
<accession>A0A8C5I351</accession>
<organism evidence="7 8">
    <name type="scientific">Gouania willdenowi</name>
    <name type="common">Blunt-snouted clingfish</name>
    <name type="synonym">Lepadogaster willdenowi</name>
    <dbReference type="NCBI Taxonomy" id="441366"/>
    <lineage>
        <taxon>Eukaryota</taxon>
        <taxon>Metazoa</taxon>
        <taxon>Chordata</taxon>
        <taxon>Craniata</taxon>
        <taxon>Vertebrata</taxon>
        <taxon>Euteleostomi</taxon>
        <taxon>Actinopterygii</taxon>
        <taxon>Neopterygii</taxon>
        <taxon>Teleostei</taxon>
        <taxon>Neoteleostei</taxon>
        <taxon>Acanthomorphata</taxon>
        <taxon>Ovalentaria</taxon>
        <taxon>Blenniimorphae</taxon>
        <taxon>Blenniiformes</taxon>
        <taxon>Gobiesocoidei</taxon>
        <taxon>Gobiesocidae</taxon>
        <taxon>Gobiesocinae</taxon>
        <taxon>Gouania</taxon>
    </lineage>
</organism>
<feature type="region of interest" description="Disordered" evidence="5">
    <location>
        <begin position="73"/>
        <end position="134"/>
    </location>
</feature>